<name>A0A0M2K617_9GAMM</name>
<evidence type="ECO:0008006" key="4">
    <source>
        <dbReference type="Google" id="ProtNLM"/>
    </source>
</evidence>
<keyword evidence="3" id="KW-1185">Reference proteome</keyword>
<comment type="caution">
    <text evidence="2">The sequence shown here is derived from an EMBL/GenBank/DDBJ whole genome shotgun (WGS) entry which is preliminary data.</text>
</comment>
<accession>A0A0M2K617</accession>
<dbReference type="Proteomes" id="UP000033924">
    <property type="component" value="Unassembled WGS sequence"/>
</dbReference>
<protein>
    <recommendedName>
        <fullName evidence="4">DUF4430 domain-containing protein</fullName>
    </recommendedName>
</protein>
<evidence type="ECO:0000313" key="3">
    <source>
        <dbReference type="Proteomes" id="UP000033924"/>
    </source>
</evidence>
<evidence type="ECO:0000256" key="1">
    <source>
        <dbReference type="SAM" id="SignalP"/>
    </source>
</evidence>
<dbReference type="AlphaFoldDB" id="A0A0M2K617"/>
<feature type="signal peptide" evidence="1">
    <location>
        <begin position="1"/>
        <end position="20"/>
    </location>
</feature>
<feature type="chain" id="PRO_5005635565" description="DUF4430 domain-containing protein" evidence="1">
    <location>
        <begin position="21"/>
        <end position="143"/>
    </location>
</feature>
<dbReference type="PATRIC" id="fig|65700.7.peg.1083"/>
<proteinExistence type="predicted"/>
<reference evidence="2 3" key="1">
    <citation type="submission" date="2015-01" db="EMBL/GenBank/DDBJ databases">
        <title>Erwinia tracheiphila.</title>
        <authorList>
            <person name="Shapiro L.R."/>
        </authorList>
    </citation>
    <scope>NUCLEOTIDE SEQUENCE [LARGE SCALE GENOMIC DNA]</scope>
    <source>
        <strain evidence="2 3">BuffGH</strain>
    </source>
</reference>
<organism evidence="2 3">
    <name type="scientific">Erwinia tracheiphila</name>
    <dbReference type="NCBI Taxonomy" id="65700"/>
    <lineage>
        <taxon>Bacteria</taxon>
        <taxon>Pseudomonadati</taxon>
        <taxon>Pseudomonadota</taxon>
        <taxon>Gammaproteobacteria</taxon>
        <taxon>Enterobacterales</taxon>
        <taxon>Erwiniaceae</taxon>
        <taxon>Erwinia</taxon>
    </lineage>
</organism>
<sequence length="143" mass="16171">MVKKIFSILGVMLTINVAFADHTASRTIVEVKINETGKSDDESVNVIDGCRAFKITDKDVREYFSKSYSVPLNFNIHERYSPCYAKGFIEFSDNTRGKWKISSSGGATLLWDTGDVATLFYNNYKWTDPFEGTYSSEDESDSK</sequence>
<keyword evidence="1" id="KW-0732">Signal</keyword>
<dbReference type="STRING" id="65700.SY86_04305"/>
<dbReference type="EMBL" id="JXNU01000003">
    <property type="protein sequence ID" value="KKF34825.1"/>
    <property type="molecule type" value="Genomic_DNA"/>
</dbReference>
<dbReference type="RefSeq" id="WP_016189487.1">
    <property type="nucleotide sequence ID" value="NZ_CP089932.1"/>
</dbReference>
<gene>
    <name evidence="2" type="ORF">SY86_04305</name>
</gene>
<evidence type="ECO:0000313" key="2">
    <source>
        <dbReference type="EMBL" id="KKF34825.1"/>
    </source>
</evidence>